<keyword evidence="9" id="KW-1185">Reference proteome</keyword>
<evidence type="ECO:0000313" key="9">
    <source>
        <dbReference type="Proteomes" id="UP001165060"/>
    </source>
</evidence>
<dbReference type="InterPro" id="IPR036948">
    <property type="entry name" value="Ribosomal_eL21_sf"/>
</dbReference>
<dbReference type="InterPro" id="IPR001147">
    <property type="entry name" value="Ribosomal_eL21"/>
</dbReference>
<evidence type="ECO:0000256" key="3">
    <source>
        <dbReference type="ARBA" id="ARBA00022528"/>
    </source>
</evidence>
<evidence type="ECO:0000313" key="8">
    <source>
        <dbReference type="EMBL" id="GMI40480.1"/>
    </source>
</evidence>
<dbReference type="Gene3D" id="2.30.30.70">
    <property type="entry name" value="Ribosomal protein L21"/>
    <property type="match status" value="1"/>
</dbReference>
<keyword evidence="6" id="KW-0687">Ribonucleoprotein</keyword>
<dbReference type="Pfam" id="PF01157">
    <property type="entry name" value="Ribosomal_L21e"/>
    <property type="match status" value="1"/>
</dbReference>
<dbReference type="InterPro" id="IPR008991">
    <property type="entry name" value="Translation_prot_SH3-like_sf"/>
</dbReference>
<evidence type="ECO:0000256" key="6">
    <source>
        <dbReference type="ARBA" id="ARBA00023274"/>
    </source>
</evidence>
<evidence type="ECO:0000256" key="4">
    <source>
        <dbReference type="ARBA" id="ARBA00022640"/>
    </source>
</evidence>
<comment type="similarity">
    <text evidence="2">Belongs to the eukaryotic ribosomal protein eL21 family.</text>
</comment>
<reference evidence="8 9" key="1">
    <citation type="journal article" date="2023" name="Commun. Biol.">
        <title>Genome analysis of Parmales, the sister group of diatoms, reveals the evolutionary specialization of diatoms from phago-mixotrophs to photoautotrophs.</title>
        <authorList>
            <person name="Ban H."/>
            <person name="Sato S."/>
            <person name="Yoshikawa S."/>
            <person name="Yamada K."/>
            <person name="Nakamura Y."/>
            <person name="Ichinomiya M."/>
            <person name="Sato N."/>
            <person name="Blanc-Mathieu R."/>
            <person name="Endo H."/>
            <person name="Kuwata A."/>
            <person name="Ogata H."/>
        </authorList>
    </citation>
    <scope>NUCLEOTIDE SEQUENCE [LARGE SCALE GENOMIC DNA]</scope>
</reference>
<sequence length="163" mass="18389">MPHSFGKRARTRQMFAKKHRQHGNPNLSQYLMPVKVGDYVDIFANPTIHKGMPYKHYHGRTGIVFNLTKASVGVRVNKEVNGRVLEKRIHVRIEHVRKSTCQREIIARKVSNDDYKAQVIAGKAEKISLKRTPKLPKAAYFLAAAGETGAVTTIQSLPFSDLL</sequence>
<keyword evidence="5" id="KW-0689">Ribosomal protein</keyword>
<feature type="region of interest" description="Disordered" evidence="7">
    <location>
        <begin position="1"/>
        <end position="23"/>
    </location>
</feature>
<protein>
    <recommendedName>
        <fullName evidence="10">60S ribosomal protein L21</fullName>
    </recommendedName>
</protein>
<keyword evidence="3" id="KW-0150">Chloroplast</keyword>
<dbReference type="EMBL" id="BRYB01000938">
    <property type="protein sequence ID" value="GMI40480.1"/>
    <property type="molecule type" value="Genomic_DNA"/>
</dbReference>
<dbReference type="InterPro" id="IPR018259">
    <property type="entry name" value="Ribosomal_eL21_CS"/>
</dbReference>
<dbReference type="PANTHER" id="PTHR20981">
    <property type="entry name" value="60S RIBOSOMAL PROTEIN L21"/>
    <property type="match status" value="1"/>
</dbReference>
<comment type="subcellular location">
    <subcellularLocation>
        <location evidence="1">Plastid</location>
        <location evidence="1">Chloroplast</location>
    </subcellularLocation>
</comment>
<name>A0ABQ6N4D9_9STRA</name>
<keyword evidence="4" id="KW-0934">Plastid</keyword>
<organism evidence="8 9">
    <name type="scientific">Tetraparma gracilis</name>
    <dbReference type="NCBI Taxonomy" id="2962635"/>
    <lineage>
        <taxon>Eukaryota</taxon>
        <taxon>Sar</taxon>
        <taxon>Stramenopiles</taxon>
        <taxon>Ochrophyta</taxon>
        <taxon>Bolidophyceae</taxon>
        <taxon>Parmales</taxon>
        <taxon>Triparmaceae</taxon>
        <taxon>Tetraparma</taxon>
    </lineage>
</organism>
<comment type="caution">
    <text evidence="8">The sequence shown here is derived from an EMBL/GenBank/DDBJ whole genome shotgun (WGS) entry which is preliminary data.</text>
</comment>
<evidence type="ECO:0000256" key="5">
    <source>
        <dbReference type="ARBA" id="ARBA00022980"/>
    </source>
</evidence>
<gene>
    <name evidence="8" type="ORF">TeGR_g12311</name>
</gene>
<evidence type="ECO:0000256" key="2">
    <source>
        <dbReference type="ARBA" id="ARBA00008427"/>
    </source>
</evidence>
<proteinExistence type="inferred from homology"/>
<evidence type="ECO:0008006" key="10">
    <source>
        <dbReference type="Google" id="ProtNLM"/>
    </source>
</evidence>
<dbReference type="Proteomes" id="UP001165060">
    <property type="component" value="Unassembled WGS sequence"/>
</dbReference>
<evidence type="ECO:0000256" key="7">
    <source>
        <dbReference type="SAM" id="MobiDB-lite"/>
    </source>
</evidence>
<dbReference type="PROSITE" id="PS01171">
    <property type="entry name" value="RIBOSOMAL_L21E"/>
    <property type="match status" value="1"/>
</dbReference>
<evidence type="ECO:0000256" key="1">
    <source>
        <dbReference type="ARBA" id="ARBA00004229"/>
    </source>
</evidence>
<feature type="compositionally biased region" description="Basic residues" evidence="7">
    <location>
        <begin position="1"/>
        <end position="22"/>
    </location>
</feature>
<dbReference type="SUPFAM" id="SSF50104">
    <property type="entry name" value="Translation proteins SH3-like domain"/>
    <property type="match status" value="1"/>
</dbReference>
<dbReference type="Gene3D" id="6.10.250.3260">
    <property type="match status" value="1"/>
</dbReference>
<accession>A0ABQ6N4D9</accession>